<name>A0A172Q0J1_9CAUD</name>
<evidence type="ECO:0000256" key="7">
    <source>
        <dbReference type="ARBA" id="ARBA00022842"/>
    </source>
</evidence>
<gene>
    <name evidence="10" type="ORF">ME3_203</name>
</gene>
<evidence type="ECO:0000256" key="1">
    <source>
        <dbReference type="ARBA" id="ARBA00001946"/>
    </source>
</evidence>
<keyword evidence="2 10" id="KW-0808">Transferase</keyword>
<dbReference type="InterPro" id="IPR050264">
    <property type="entry name" value="Bact_CCA-adding_enz_type3_sf"/>
</dbReference>
<dbReference type="GO" id="GO:0016779">
    <property type="term" value="F:nucleotidyltransferase activity"/>
    <property type="evidence" value="ECO:0007669"/>
    <property type="project" value="UniProtKB-KW"/>
</dbReference>
<comment type="cofactor">
    <cofactor evidence="1">
        <name>Mg(2+)</name>
        <dbReference type="ChEBI" id="CHEBI:18420"/>
    </cofactor>
</comment>
<dbReference type="Gene3D" id="3.30.460.10">
    <property type="entry name" value="Beta Polymerase, domain 2"/>
    <property type="match status" value="1"/>
</dbReference>
<keyword evidence="6" id="KW-0547">Nucleotide-binding</keyword>
<dbReference type="InterPro" id="IPR002646">
    <property type="entry name" value="PolA_pol_head_dom"/>
</dbReference>
<evidence type="ECO:0000256" key="4">
    <source>
        <dbReference type="ARBA" id="ARBA00022695"/>
    </source>
</evidence>
<dbReference type="SUPFAM" id="SSF81301">
    <property type="entry name" value="Nucleotidyltransferase"/>
    <property type="match status" value="1"/>
</dbReference>
<dbReference type="Gene3D" id="1.10.3090.10">
    <property type="entry name" value="cca-adding enzyme, domain 2"/>
    <property type="match status" value="1"/>
</dbReference>
<dbReference type="Proteomes" id="UP000225947">
    <property type="component" value="Segment"/>
</dbReference>
<feature type="domain" description="tRNA nucleotidyltransferase/poly(A) polymerase RNA and SrmB- binding" evidence="9">
    <location>
        <begin position="182"/>
        <end position="215"/>
    </location>
</feature>
<dbReference type="GO" id="GO:0000166">
    <property type="term" value="F:nucleotide binding"/>
    <property type="evidence" value="ECO:0007669"/>
    <property type="project" value="UniProtKB-KW"/>
</dbReference>
<keyword evidence="11" id="KW-1185">Reference proteome</keyword>
<evidence type="ECO:0000259" key="8">
    <source>
        <dbReference type="Pfam" id="PF01743"/>
    </source>
</evidence>
<evidence type="ECO:0000313" key="11">
    <source>
        <dbReference type="Proteomes" id="UP000225947"/>
    </source>
</evidence>
<proteinExistence type="predicted"/>
<dbReference type="CDD" id="cd05398">
    <property type="entry name" value="NT_ClassII-CCAase"/>
    <property type="match status" value="1"/>
</dbReference>
<dbReference type="GO" id="GO:0000049">
    <property type="term" value="F:tRNA binding"/>
    <property type="evidence" value="ECO:0007669"/>
    <property type="project" value="TreeGrafter"/>
</dbReference>
<dbReference type="PANTHER" id="PTHR46173">
    <property type="entry name" value="CCA TRNA NUCLEOTIDYLTRANSFERASE 1, MITOCHONDRIAL"/>
    <property type="match status" value="1"/>
</dbReference>
<evidence type="ECO:0000259" key="9">
    <source>
        <dbReference type="Pfam" id="PF12627"/>
    </source>
</evidence>
<dbReference type="OrthoDB" id="2898at10239"/>
<evidence type="ECO:0000256" key="6">
    <source>
        <dbReference type="ARBA" id="ARBA00022741"/>
    </source>
</evidence>
<keyword evidence="7" id="KW-0460">Magnesium</keyword>
<evidence type="ECO:0000256" key="5">
    <source>
        <dbReference type="ARBA" id="ARBA00022723"/>
    </source>
</evidence>
<dbReference type="InterPro" id="IPR043519">
    <property type="entry name" value="NT_sf"/>
</dbReference>
<dbReference type="GO" id="GO:0008033">
    <property type="term" value="P:tRNA processing"/>
    <property type="evidence" value="ECO:0007669"/>
    <property type="project" value="UniProtKB-KW"/>
</dbReference>
<accession>A0A172Q0J1</accession>
<dbReference type="EMBL" id="KU935715">
    <property type="protein sequence ID" value="AND75364.1"/>
    <property type="molecule type" value="Genomic_DNA"/>
</dbReference>
<dbReference type="SMR" id="A0A172Q0J1"/>
<dbReference type="GO" id="GO:0046872">
    <property type="term" value="F:metal ion binding"/>
    <property type="evidence" value="ECO:0007669"/>
    <property type="project" value="UniProtKB-KW"/>
</dbReference>
<evidence type="ECO:0000256" key="2">
    <source>
        <dbReference type="ARBA" id="ARBA00022679"/>
    </source>
</evidence>
<sequence length="220" mass="25059">MVNNMNTRPIVSDLTLLQLFLIINNHSTNTYLVGGCVRDLLLGDIPNDFDLVTDGNLDNIESSLLENGWDINEAGKSFLVLIASKHGKQYEVALFRKDGTYTDGRRPETVSIGTIETDSIRRDITINSLYYDPFSNTLLDPTKQGLNDLNNKVIRFNGKAEERVLEDHLRILRVYRFASRLNFSIHPKTLKACRKYFKLVLTLPPSRVMNEIEKLSNVNV</sequence>
<feature type="domain" description="Poly A polymerase head" evidence="8">
    <location>
        <begin position="30"/>
        <end position="155"/>
    </location>
</feature>
<keyword evidence="3" id="KW-0819">tRNA processing</keyword>
<evidence type="ECO:0000256" key="3">
    <source>
        <dbReference type="ARBA" id="ARBA00022694"/>
    </source>
</evidence>
<dbReference type="Pfam" id="PF12627">
    <property type="entry name" value="PolyA_pol_RNAbd"/>
    <property type="match status" value="1"/>
</dbReference>
<keyword evidence="4" id="KW-0548">Nucleotidyltransferase</keyword>
<evidence type="ECO:0000313" key="10">
    <source>
        <dbReference type="EMBL" id="AND75364.1"/>
    </source>
</evidence>
<dbReference type="InterPro" id="IPR032828">
    <property type="entry name" value="PolyA_RNA-bd"/>
</dbReference>
<dbReference type="Pfam" id="PF01743">
    <property type="entry name" value="PolyA_pol"/>
    <property type="match status" value="1"/>
</dbReference>
<reference evidence="11" key="1">
    <citation type="submission" date="2016-03" db="EMBL/GenBank/DDBJ databases">
        <title>Characterization of Acinetobacter baumannii phage vB_AbaM_ME3.</title>
        <authorList>
            <person name="Buttimer C.T.H."/>
            <person name="Elbreki M."/>
            <person name="Coffey A."/>
        </authorList>
    </citation>
    <scope>NUCLEOTIDE SEQUENCE [LARGE SCALE GENOMIC DNA]</scope>
</reference>
<dbReference type="SUPFAM" id="SSF81891">
    <property type="entry name" value="Poly A polymerase C-terminal region-like"/>
    <property type="match status" value="1"/>
</dbReference>
<keyword evidence="5" id="KW-0479">Metal-binding</keyword>
<protein>
    <submittedName>
        <fullName evidence="10">tRNA nucleotidyltransferase/poly(A) polymerase, poly(A) polymerase</fullName>
    </submittedName>
</protein>
<dbReference type="PANTHER" id="PTHR46173:SF1">
    <property type="entry name" value="CCA TRNA NUCLEOTIDYLTRANSFERASE 1, MITOCHONDRIAL"/>
    <property type="match status" value="1"/>
</dbReference>
<organism evidence="10 11">
    <name type="scientific">Acinetobacter phage vB_AbaM_ME3</name>
    <dbReference type="NCBI Taxonomy" id="1837876"/>
    <lineage>
        <taxon>Viruses</taxon>
        <taxon>Duplodnaviria</taxon>
        <taxon>Heunggongvirae</taxon>
        <taxon>Uroviricota</taxon>
        <taxon>Caudoviricetes</taxon>
        <taxon>Metrivirus</taxon>
        <taxon>Metrivirus ME3</taxon>
    </lineage>
</organism>